<dbReference type="InterPro" id="IPR050565">
    <property type="entry name" value="LYPA1-2/EST-like"/>
</dbReference>
<gene>
    <name evidence="4" type="ORF">SAMN05421721_10668</name>
</gene>
<evidence type="ECO:0000259" key="3">
    <source>
        <dbReference type="Pfam" id="PF02230"/>
    </source>
</evidence>
<evidence type="ECO:0000313" key="4">
    <source>
        <dbReference type="EMBL" id="SFM46034.1"/>
    </source>
</evidence>
<keyword evidence="5" id="KW-1185">Reference proteome</keyword>
<dbReference type="Pfam" id="PF02230">
    <property type="entry name" value="Abhydrolase_2"/>
    <property type="match status" value="1"/>
</dbReference>
<dbReference type="SUPFAM" id="SSF53474">
    <property type="entry name" value="alpha/beta-Hydrolases"/>
    <property type="match status" value="1"/>
</dbReference>
<proteinExistence type="inferred from homology"/>
<dbReference type="InterPro" id="IPR003140">
    <property type="entry name" value="PLipase/COase/thioEstase"/>
</dbReference>
<dbReference type="STRING" id="195064.SAMN05421721_10668"/>
<reference evidence="4 5" key="1">
    <citation type="submission" date="2016-10" db="EMBL/GenBank/DDBJ databases">
        <authorList>
            <person name="de Groot N.N."/>
        </authorList>
    </citation>
    <scope>NUCLEOTIDE SEQUENCE [LARGE SCALE GENOMIC DNA]</scope>
    <source>
        <strain evidence="4 5">DSM 4180</strain>
    </source>
</reference>
<dbReference type="OrthoDB" id="9801763at2"/>
<evidence type="ECO:0000256" key="1">
    <source>
        <dbReference type="ARBA" id="ARBA00006499"/>
    </source>
</evidence>
<dbReference type="Gene3D" id="3.40.50.1820">
    <property type="entry name" value="alpha/beta hydrolase"/>
    <property type="match status" value="1"/>
</dbReference>
<organism evidence="4 5">
    <name type="scientific">Ectothiorhodospira mobilis</name>
    <dbReference type="NCBI Taxonomy" id="195064"/>
    <lineage>
        <taxon>Bacteria</taxon>
        <taxon>Pseudomonadati</taxon>
        <taxon>Pseudomonadota</taxon>
        <taxon>Gammaproteobacteria</taxon>
        <taxon>Chromatiales</taxon>
        <taxon>Ectothiorhodospiraceae</taxon>
        <taxon>Ectothiorhodospira</taxon>
    </lineage>
</organism>
<dbReference type="InterPro" id="IPR029058">
    <property type="entry name" value="AB_hydrolase_fold"/>
</dbReference>
<dbReference type="RefSeq" id="WP_090484610.1">
    <property type="nucleotide sequence ID" value="NZ_FOUO01000006.1"/>
</dbReference>
<protein>
    <submittedName>
        <fullName evidence="4">Phospholipase/carboxylesterase</fullName>
    </submittedName>
</protein>
<dbReference type="Proteomes" id="UP000199556">
    <property type="component" value="Unassembled WGS sequence"/>
</dbReference>
<dbReference type="PANTHER" id="PTHR10655">
    <property type="entry name" value="LYSOPHOSPHOLIPASE-RELATED"/>
    <property type="match status" value="1"/>
</dbReference>
<keyword evidence="2" id="KW-0378">Hydrolase</keyword>
<evidence type="ECO:0000256" key="2">
    <source>
        <dbReference type="ARBA" id="ARBA00022801"/>
    </source>
</evidence>
<sequence>MDTSPLESVIVDTGAHPDTCILWLHGLGADGHDFEPIVPELPLPPGAAVRFVFPHAPVRPVTLNNGMAMRAWYDFRALDPGRGEDHAQVGETVALIQELVARARGEHQRVILGGFSQGGAVALLAGLGEGPAPDAVFALSTYLPDADKAGIALAQRTRGLPVFMAHGSMDAVIPVDFGRRSARALQALGVDLQWHEYPMPHSVCGDEVRDLGAWLTPLLPG</sequence>
<dbReference type="GO" id="GO:0016787">
    <property type="term" value="F:hydrolase activity"/>
    <property type="evidence" value="ECO:0007669"/>
    <property type="project" value="UniProtKB-KW"/>
</dbReference>
<feature type="domain" description="Phospholipase/carboxylesterase/thioesterase" evidence="3">
    <location>
        <begin position="9"/>
        <end position="214"/>
    </location>
</feature>
<accession>A0A1I4R136</accession>
<comment type="similarity">
    <text evidence="1">Belongs to the AB hydrolase superfamily. AB hydrolase 2 family.</text>
</comment>
<dbReference type="PANTHER" id="PTHR10655:SF17">
    <property type="entry name" value="LYSOPHOSPHOLIPASE-LIKE PROTEIN 1"/>
    <property type="match status" value="1"/>
</dbReference>
<evidence type="ECO:0000313" key="5">
    <source>
        <dbReference type="Proteomes" id="UP000199556"/>
    </source>
</evidence>
<dbReference type="EMBL" id="FOUO01000006">
    <property type="protein sequence ID" value="SFM46034.1"/>
    <property type="molecule type" value="Genomic_DNA"/>
</dbReference>
<dbReference type="AlphaFoldDB" id="A0A1I4R136"/>
<name>A0A1I4R136_ECTMO</name>